<feature type="region of interest" description="Disordered" evidence="1">
    <location>
        <begin position="403"/>
        <end position="422"/>
    </location>
</feature>
<feature type="region of interest" description="Disordered" evidence="1">
    <location>
        <begin position="309"/>
        <end position="349"/>
    </location>
</feature>
<dbReference type="Proteomes" id="UP000095280">
    <property type="component" value="Unplaced"/>
</dbReference>
<keyword evidence="2" id="KW-1185">Reference proteome</keyword>
<evidence type="ECO:0000256" key="1">
    <source>
        <dbReference type="SAM" id="MobiDB-lite"/>
    </source>
</evidence>
<name>A0A1I8FD13_9PLAT</name>
<evidence type="ECO:0000313" key="3">
    <source>
        <dbReference type="WBParaSite" id="maker-unitig_29984-snap-gene-0.2-mRNA-1"/>
    </source>
</evidence>
<dbReference type="AlphaFoldDB" id="A0A1I8FD13"/>
<dbReference type="WBParaSite" id="maker-unitig_29984-snap-gene-0.2-mRNA-1">
    <property type="protein sequence ID" value="maker-unitig_29984-snap-gene-0.2-mRNA-1"/>
    <property type="gene ID" value="maker-unitig_29984-snap-gene-0.2"/>
</dbReference>
<feature type="compositionally biased region" description="Low complexity" evidence="1">
    <location>
        <begin position="148"/>
        <end position="182"/>
    </location>
</feature>
<sequence>TTAGTSAPCGRPVCGPGGGAPFKRQNCRTSKQILRQSRKTKGLLQFCYLPPDVPDGAESGWRPVAERPSRGDAGRLQHLFMIEENFLNPKATVCWHLGSASATASLGWMPAVAVPCSAVPAASRGFGLIKSALWASGTSRSQRRRAVRVTAARQRQSAEADAQLRSPSASSASNPSAQPTAQSVHELLGGRCRFCQLLVPTEGSPKVAKSKSAIVAKRMRRVRETEAEETNWPTGWRNTGSAAGMMSTAHKMLEALRALRIVGGTWTRWGVGGEKWNHIFEKFETQPGRGTFSGVRRADVHFRLRQSHRRSWNGQWHRRSRRRRDATSPGVQRGRTTVEALETPQGGPPEAVALSAVSSCTSLLAPPAQPQQVLGPLHIVPQNFRQAAGPGAVVFGACARVPSPSLSSRPPPGSNSGSGRSLPYRGGVRLRLVYQHWRLCIKDFGSEESSIDCLPGQVSMERRIHRGLATKFGIGNAGKVESKSLIGTQTK</sequence>
<feature type="region of interest" description="Disordered" evidence="1">
    <location>
        <begin position="144"/>
        <end position="182"/>
    </location>
</feature>
<organism evidence="2 3">
    <name type="scientific">Macrostomum lignano</name>
    <dbReference type="NCBI Taxonomy" id="282301"/>
    <lineage>
        <taxon>Eukaryota</taxon>
        <taxon>Metazoa</taxon>
        <taxon>Spiralia</taxon>
        <taxon>Lophotrochozoa</taxon>
        <taxon>Platyhelminthes</taxon>
        <taxon>Rhabditophora</taxon>
        <taxon>Macrostomorpha</taxon>
        <taxon>Macrostomida</taxon>
        <taxon>Macrostomidae</taxon>
        <taxon>Macrostomum</taxon>
    </lineage>
</organism>
<protein>
    <submittedName>
        <fullName evidence="3">Protein kinase domain-containing protein</fullName>
    </submittedName>
</protein>
<feature type="compositionally biased region" description="Basic residues" evidence="1">
    <location>
        <begin position="309"/>
        <end position="324"/>
    </location>
</feature>
<accession>A0A1I8FD13</accession>
<reference evidence="3" key="1">
    <citation type="submission" date="2016-11" db="UniProtKB">
        <authorList>
            <consortium name="WormBaseParasite"/>
        </authorList>
    </citation>
    <scope>IDENTIFICATION</scope>
</reference>
<evidence type="ECO:0000313" key="2">
    <source>
        <dbReference type="Proteomes" id="UP000095280"/>
    </source>
</evidence>
<proteinExistence type="predicted"/>